<dbReference type="RefSeq" id="WP_013044964.1">
    <property type="nucleotide sequence ID" value="NC_014010.1"/>
</dbReference>
<dbReference type="PANTHER" id="PTHR31223">
    <property type="entry name" value="LOG FAMILY PROTEIN YJL055W"/>
    <property type="match status" value="1"/>
</dbReference>
<dbReference type="Pfam" id="PF03641">
    <property type="entry name" value="Lysine_decarbox"/>
    <property type="match status" value="1"/>
</dbReference>
<reference evidence="4 5" key="1">
    <citation type="journal article" date="2010" name="J. Bacteriol.">
        <title>Complete genome sequence of "Candidatus Puniceispirillum marinum" IMCC1322, a representative of the SAR116 clade in the Alphaproteobacteria.</title>
        <authorList>
            <person name="Oh H.M."/>
            <person name="Kwon K.K."/>
            <person name="Kang I."/>
            <person name="Kang S.G."/>
            <person name="Lee J.H."/>
            <person name="Kim S.J."/>
            <person name="Cho J.C."/>
        </authorList>
    </citation>
    <scope>NUCLEOTIDE SEQUENCE [LARGE SCALE GENOMIC DNA]</scope>
    <source>
        <strain evidence="4 5">IMCC1322</strain>
    </source>
</reference>
<dbReference type="AlphaFoldDB" id="D5BNR7"/>
<dbReference type="Proteomes" id="UP000007460">
    <property type="component" value="Chromosome"/>
</dbReference>
<dbReference type="PANTHER" id="PTHR31223:SF70">
    <property type="entry name" value="LOG FAMILY PROTEIN YJL055W"/>
    <property type="match status" value="1"/>
</dbReference>
<dbReference type="eggNOG" id="COG1611">
    <property type="taxonomic scope" value="Bacteria"/>
</dbReference>
<sequence length="180" mass="19821">MKKICVFTGAATGNNPIYRDVATETGRMLASRGLGLVYGGGKMGLMGAVADGTIAGNGHVTGIIPHFLNDIEVGHPDVKDLHLVDSMHERKAMMYDISSAFVILPGGLGTLDETMEVITWRQLKQHSKPIIILNQNGYWDHLLALFQSVIDNDFMHNDHIDHFEVAQNLEELGNHLDKFA</sequence>
<protein>
    <recommendedName>
        <fullName evidence="3">Cytokinin riboside 5'-monophosphate phosphoribohydrolase</fullName>
        <ecNumber evidence="3">3.2.2.n1</ecNumber>
    </recommendedName>
</protein>
<dbReference type="OrthoDB" id="9801098at2"/>
<dbReference type="InterPro" id="IPR031100">
    <property type="entry name" value="LOG_fam"/>
</dbReference>
<evidence type="ECO:0000313" key="4">
    <source>
        <dbReference type="EMBL" id="ADE38334.1"/>
    </source>
</evidence>
<comment type="catalytic activity">
    <reaction evidence="1">
        <text>AMP + H2O = D-ribose 5-phosphate + adenine</text>
        <dbReference type="Rhea" id="RHEA:20129"/>
        <dbReference type="ChEBI" id="CHEBI:15377"/>
        <dbReference type="ChEBI" id="CHEBI:16708"/>
        <dbReference type="ChEBI" id="CHEBI:78346"/>
        <dbReference type="ChEBI" id="CHEBI:456215"/>
        <dbReference type="EC" id="3.2.2.4"/>
    </reaction>
</comment>
<dbReference type="NCBIfam" id="TIGR00730">
    <property type="entry name" value="Rossman fold protein, TIGR00730 family"/>
    <property type="match status" value="1"/>
</dbReference>
<dbReference type="HOGENOM" id="CLU_058336_4_0_5"/>
<dbReference type="EC" id="3.2.2.n1" evidence="3"/>
<dbReference type="EMBL" id="CP001751">
    <property type="protein sequence ID" value="ADE38334.1"/>
    <property type="molecule type" value="Genomic_DNA"/>
</dbReference>
<keyword evidence="3" id="KW-0378">Hydrolase</keyword>
<dbReference type="Gene3D" id="3.40.50.450">
    <property type="match status" value="1"/>
</dbReference>
<proteinExistence type="inferred from homology"/>
<dbReference type="GO" id="GO:0008714">
    <property type="term" value="F:AMP nucleosidase activity"/>
    <property type="evidence" value="ECO:0007669"/>
    <property type="project" value="UniProtKB-EC"/>
</dbReference>
<evidence type="ECO:0000256" key="2">
    <source>
        <dbReference type="ARBA" id="ARBA00006763"/>
    </source>
</evidence>
<organism evidence="4 5">
    <name type="scientific">Puniceispirillum marinum (strain IMCC1322)</name>
    <dbReference type="NCBI Taxonomy" id="488538"/>
    <lineage>
        <taxon>Bacteria</taxon>
        <taxon>Pseudomonadati</taxon>
        <taxon>Pseudomonadota</taxon>
        <taxon>Alphaproteobacteria</taxon>
        <taxon>Candidatus Puniceispirillales</taxon>
        <taxon>Candidatus Puniceispirillaceae</taxon>
        <taxon>Candidatus Puniceispirillum</taxon>
    </lineage>
</organism>
<evidence type="ECO:0000256" key="3">
    <source>
        <dbReference type="RuleBase" id="RU363015"/>
    </source>
</evidence>
<accession>D5BNR7</accession>
<dbReference type="GO" id="GO:0005829">
    <property type="term" value="C:cytosol"/>
    <property type="evidence" value="ECO:0007669"/>
    <property type="project" value="TreeGrafter"/>
</dbReference>
<dbReference type="GO" id="GO:0009691">
    <property type="term" value="P:cytokinin biosynthetic process"/>
    <property type="evidence" value="ECO:0007669"/>
    <property type="project" value="UniProtKB-UniRule"/>
</dbReference>
<gene>
    <name evidence="4" type="ordered locus">SAR116_0091</name>
</gene>
<evidence type="ECO:0000256" key="1">
    <source>
        <dbReference type="ARBA" id="ARBA00000274"/>
    </source>
</evidence>
<name>D5BNR7_PUNMI</name>
<evidence type="ECO:0000313" key="5">
    <source>
        <dbReference type="Proteomes" id="UP000007460"/>
    </source>
</evidence>
<dbReference type="InterPro" id="IPR005269">
    <property type="entry name" value="LOG"/>
</dbReference>
<dbReference type="SUPFAM" id="SSF102405">
    <property type="entry name" value="MCP/YpsA-like"/>
    <property type="match status" value="1"/>
</dbReference>
<dbReference type="STRING" id="488538.SAR116_0091"/>
<comment type="similarity">
    <text evidence="2 3">Belongs to the LOG family.</text>
</comment>
<keyword evidence="3" id="KW-0203">Cytokinin biosynthesis</keyword>
<dbReference type="KEGG" id="apb:SAR116_0091"/>
<keyword evidence="5" id="KW-1185">Reference proteome</keyword>